<comment type="function">
    <text evidence="18">Catalyzes the exchange of an acyl for a long-chain alkyl group and the formation of the ether bond in the biosynthesis of ether phospholipids.</text>
</comment>
<accession>A0A443S9S7</accession>
<dbReference type="EC" id="2.5.1.26" evidence="7 18"/>
<evidence type="ECO:0000259" key="19">
    <source>
        <dbReference type="PROSITE" id="PS51387"/>
    </source>
</evidence>
<keyword evidence="9 18" id="KW-0285">Flavoprotein</keyword>
<proteinExistence type="inferred from homology"/>
<dbReference type="VEuPathDB" id="VectorBase:LDEU007760"/>
<comment type="cofactor">
    <cofactor evidence="1 16 18">
        <name>FAD</name>
        <dbReference type="ChEBI" id="CHEBI:57692"/>
    </cofactor>
</comment>
<evidence type="ECO:0000256" key="14">
    <source>
        <dbReference type="PIRSR" id="PIRSR625650-1"/>
    </source>
</evidence>
<dbReference type="Gene3D" id="3.30.43.10">
    <property type="entry name" value="Uridine Diphospho-n-acetylenolpyruvylglucosamine Reductase, domain 2"/>
    <property type="match status" value="1"/>
</dbReference>
<dbReference type="Gene3D" id="3.30.70.3450">
    <property type="match status" value="1"/>
</dbReference>
<dbReference type="Gene3D" id="3.30.465.10">
    <property type="match status" value="1"/>
</dbReference>
<evidence type="ECO:0000256" key="9">
    <source>
        <dbReference type="ARBA" id="ARBA00022630"/>
    </source>
</evidence>
<keyword evidence="12 18" id="KW-0443">Lipid metabolism</keyword>
<feature type="binding site" evidence="16">
    <location>
        <begin position="183"/>
        <end position="189"/>
    </location>
    <ligand>
        <name>FAD</name>
        <dbReference type="ChEBI" id="CHEBI:57692"/>
    </ligand>
</feature>
<feature type="binding site" evidence="16">
    <location>
        <begin position="265"/>
        <end position="268"/>
    </location>
    <ligand>
        <name>FAD</name>
        <dbReference type="ChEBI" id="CHEBI:57692"/>
    </ligand>
</feature>
<evidence type="ECO:0000256" key="2">
    <source>
        <dbReference type="ARBA" id="ARBA00004275"/>
    </source>
</evidence>
<comment type="subcellular location">
    <subcellularLocation>
        <location evidence="2 18">Peroxisome</location>
    </subcellularLocation>
</comment>
<dbReference type="InterPro" id="IPR016169">
    <property type="entry name" value="FAD-bd_PCMH_sub2"/>
</dbReference>
<evidence type="ECO:0000256" key="1">
    <source>
        <dbReference type="ARBA" id="ARBA00001974"/>
    </source>
</evidence>
<organism evidence="20 21">
    <name type="scientific">Leptotrombidium deliense</name>
    <dbReference type="NCBI Taxonomy" id="299467"/>
    <lineage>
        <taxon>Eukaryota</taxon>
        <taxon>Metazoa</taxon>
        <taxon>Ecdysozoa</taxon>
        <taxon>Arthropoda</taxon>
        <taxon>Chelicerata</taxon>
        <taxon>Arachnida</taxon>
        <taxon>Acari</taxon>
        <taxon>Acariformes</taxon>
        <taxon>Trombidiformes</taxon>
        <taxon>Prostigmata</taxon>
        <taxon>Anystina</taxon>
        <taxon>Parasitengona</taxon>
        <taxon>Trombiculoidea</taxon>
        <taxon>Trombiculidae</taxon>
        <taxon>Leptotrombidium</taxon>
    </lineage>
</organism>
<name>A0A443S9S7_9ACAR</name>
<evidence type="ECO:0000256" key="3">
    <source>
        <dbReference type="ARBA" id="ARBA00004670"/>
    </source>
</evidence>
<dbReference type="FunFam" id="3.30.43.10:FF:000003">
    <property type="entry name" value="Alkylglycerone-phosphate synthase"/>
    <property type="match status" value="1"/>
</dbReference>
<dbReference type="InterPro" id="IPR016166">
    <property type="entry name" value="FAD-bd_PCMH"/>
</dbReference>
<feature type="binding site" evidence="16">
    <location>
        <begin position="317"/>
        <end position="323"/>
    </location>
    <ligand>
        <name>FAD</name>
        <dbReference type="ChEBI" id="CHEBI:57692"/>
    </ligand>
</feature>
<dbReference type="Pfam" id="PF01565">
    <property type="entry name" value="FAD_binding_4"/>
    <property type="match status" value="1"/>
</dbReference>
<evidence type="ECO:0000256" key="8">
    <source>
        <dbReference type="ARBA" id="ARBA00022516"/>
    </source>
</evidence>
<feature type="site" description="Important for enzyme activity" evidence="17">
    <location>
        <position position="368"/>
    </location>
</feature>
<reference evidence="20 21" key="1">
    <citation type="journal article" date="2018" name="Gigascience">
        <title>Genomes of trombidid mites reveal novel predicted allergens and laterally-transferred genes associated with secondary metabolism.</title>
        <authorList>
            <person name="Dong X."/>
            <person name="Chaisiri K."/>
            <person name="Xia D."/>
            <person name="Armstrong S.D."/>
            <person name="Fang Y."/>
            <person name="Donnelly M.J."/>
            <person name="Kadowaki T."/>
            <person name="McGarry J.W."/>
            <person name="Darby A.C."/>
            <person name="Makepeace B.L."/>
        </authorList>
    </citation>
    <scope>NUCLEOTIDE SEQUENCE [LARGE SCALE GENOMIC DNA]</scope>
    <source>
        <strain evidence="20">UoL-UT</strain>
    </source>
</reference>
<evidence type="ECO:0000256" key="7">
    <source>
        <dbReference type="ARBA" id="ARBA00012385"/>
    </source>
</evidence>
<comment type="pathway">
    <text evidence="3 18">Glycerolipid metabolism; ether lipid biosynthesis.</text>
</comment>
<keyword evidence="11 16" id="KW-0274">FAD</keyword>
<dbReference type="PANTHER" id="PTHR46568">
    <property type="entry name" value="ALKYLDIHYDROXYACETONEPHOSPHATE SYNTHASE, PEROXISOMAL"/>
    <property type="match status" value="1"/>
</dbReference>
<keyword evidence="13 18" id="KW-0576">Peroxisome</keyword>
<dbReference type="Gene3D" id="1.10.45.10">
    <property type="entry name" value="Vanillyl-alcohol Oxidase, Chain A, domain 4"/>
    <property type="match status" value="1"/>
</dbReference>
<dbReference type="GO" id="GO:0005777">
    <property type="term" value="C:peroxisome"/>
    <property type="evidence" value="ECO:0007669"/>
    <property type="project" value="UniProtKB-SubCell"/>
</dbReference>
<keyword evidence="10 18" id="KW-0808">Transferase</keyword>
<dbReference type="Gene3D" id="3.30.160.650">
    <property type="match status" value="1"/>
</dbReference>
<keyword evidence="8 18" id="KW-0444">Lipid biosynthesis</keyword>
<dbReference type="GO" id="GO:0008609">
    <property type="term" value="F:alkylglycerone-phosphate synthase activity"/>
    <property type="evidence" value="ECO:0007669"/>
    <property type="project" value="UniProtKB-EC"/>
</dbReference>
<dbReference type="Pfam" id="PF02913">
    <property type="entry name" value="FAD-oxidase_C"/>
    <property type="match status" value="1"/>
</dbReference>
<dbReference type="Gene3D" id="3.30.300.330">
    <property type="match status" value="1"/>
</dbReference>
<feature type="domain" description="FAD-binding PCMH-type" evidence="19">
    <location>
        <begin position="151"/>
        <end position="333"/>
    </location>
</feature>
<dbReference type="InterPro" id="IPR006094">
    <property type="entry name" value="Oxid_FAD_bind_N"/>
</dbReference>
<protein>
    <recommendedName>
        <fullName evidence="7 18">Alkylglycerone-phosphate synthase</fullName>
        <shortName evidence="18">Alkyl-DHAP synthase</shortName>
        <ecNumber evidence="7 18">2.5.1.26</ecNumber>
    </recommendedName>
</protein>
<comment type="catalytic activity">
    <reaction evidence="18">
        <text>a long chain fatty alcohol + a 1-acylglycerone 3-phosphate = a 1-O-alkylglycerone 3-phosphate + a long-chain fatty acid + H(+)</text>
        <dbReference type="Rhea" id="RHEA:36171"/>
        <dbReference type="ChEBI" id="CHEBI:15378"/>
        <dbReference type="ChEBI" id="CHEBI:17135"/>
        <dbReference type="ChEBI" id="CHEBI:57534"/>
        <dbReference type="ChEBI" id="CHEBI:57560"/>
        <dbReference type="ChEBI" id="CHEBI:73315"/>
        <dbReference type="EC" id="2.5.1.26"/>
    </reaction>
</comment>
<dbReference type="SUPFAM" id="SSF56176">
    <property type="entry name" value="FAD-binding/transporter-associated domain-like"/>
    <property type="match status" value="1"/>
</dbReference>
<dbReference type="InterPro" id="IPR016167">
    <property type="entry name" value="FAD-bd_PCMH_sub1"/>
</dbReference>
<evidence type="ECO:0000256" key="10">
    <source>
        <dbReference type="ARBA" id="ARBA00022679"/>
    </source>
</evidence>
<dbReference type="InterPro" id="IPR016164">
    <property type="entry name" value="FAD-linked_Oxase-like_C"/>
</dbReference>
<dbReference type="UniPathway" id="UPA00781"/>
<feature type="active site" description="Proton donor/acceptor" evidence="14">
    <location>
        <position position="526"/>
    </location>
</feature>
<evidence type="ECO:0000256" key="13">
    <source>
        <dbReference type="ARBA" id="ARBA00023140"/>
    </source>
</evidence>
<comment type="subunit">
    <text evidence="6 18">Homodimer.</text>
</comment>
<evidence type="ECO:0000256" key="12">
    <source>
        <dbReference type="ARBA" id="ARBA00023098"/>
    </source>
</evidence>
<dbReference type="OrthoDB" id="7786253at2759"/>
<sequence>MCDLPSNDGAASSGRLKTISNHLNANSNSSIPIQRQQLLKWNGWGFKDSKFEVDSNTLMFRFTGNRYAIGDKNLPNFKNWVETKLGVDVTKKVSSQCELSDDVLPAPIVCDAFVNDIKASEMKYSFDGKDRLFRAHGHSLQEIFALREGRFERIPDIVVWPTCHEDVVKIVELASQNNVVVIPFGGGTSVSGAVTCPSDEQRMIVSLDTSQMNNILWIDHQNFTAKVEAGIIGQDLERNLAKYNLCTGHEPDSFEFSSLGGWIATRASGMKKNIYGNIEDLLVHVRMVTPKGVVERNCQVPRLSTGPDIHHFVLGSEGTLGVISEAIIKVRPLPECKRYGSLVFKCFEDGFKFMREVAKQKLKPASVRLMDNEQFIFGQALKPEASFWNSFIDSLKKIYVTKFKGYDVSQMCVVTLLFEGSKFEVDVIEKQVLDIASLFGGISGGEENGKRGYLLTYVIAYIRDLGLEYGVVAESFETSVPWDRCLQLCENVKDTIRREVKKYSIKKPVLITCRVTQTYDAGACVYFYFAFNYMDEKHLNAVEVYEAIETCARQEILNCGGSLSHHHGVGKIRKKWLEQCVSDTGLGMMRAVKQFVDPQNIFGNGNLML</sequence>
<evidence type="ECO:0000313" key="21">
    <source>
        <dbReference type="Proteomes" id="UP000288716"/>
    </source>
</evidence>
<dbReference type="InterPro" id="IPR004113">
    <property type="entry name" value="FAD-bd_oxidored_4_C"/>
</dbReference>
<comment type="caution">
    <text evidence="20">The sequence shown here is derived from an EMBL/GenBank/DDBJ whole genome shotgun (WGS) entry which is preliminary data.</text>
</comment>
<evidence type="ECO:0000256" key="15">
    <source>
        <dbReference type="PIRSR" id="PIRSR625650-2"/>
    </source>
</evidence>
<dbReference type="PANTHER" id="PTHR46568:SF1">
    <property type="entry name" value="ALKYLDIHYDROXYACETONEPHOSPHATE SYNTHASE, PEROXISOMAL"/>
    <property type="match status" value="1"/>
</dbReference>
<evidence type="ECO:0000256" key="17">
    <source>
        <dbReference type="PIRSR" id="PIRSR625650-4"/>
    </source>
</evidence>
<gene>
    <name evidence="20" type="ORF">B4U80_02512</name>
</gene>
<evidence type="ECO:0000313" key="20">
    <source>
        <dbReference type="EMBL" id="RWS24281.1"/>
    </source>
</evidence>
<dbReference type="Proteomes" id="UP000288716">
    <property type="component" value="Unassembled WGS sequence"/>
</dbReference>
<dbReference type="InterPro" id="IPR036318">
    <property type="entry name" value="FAD-bd_PCMH-like_sf"/>
</dbReference>
<feature type="binding site" evidence="15">
    <location>
        <position position="463"/>
    </location>
    <ligand>
        <name>substrate</name>
    </ligand>
</feature>
<dbReference type="STRING" id="299467.A0A443S9S7"/>
<keyword evidence="21" id="KW-1185">Reference proteome</keyword>
<dbReference type="SUPFAM" id="SSF55103">
    <property type="entry name" value="FAD-linked oxidases, C-terminal domain"/>
    <property type="match status" value="1"/>
</dbReference>
<dbReference type="GO" id="GO:0071949">
    <property type="term" value="F:FAD binding"/>
    <property type="evidence" value="ECO:0007669"/>
    <property type="project" value="InterPro"/>
</dbReference>
<dbReference type="InterPro" id="IPR025650">
    <property type="entry name" value="Alkyl-DHAP_Synthase"/>
</dbReference>
<evidence type="ECO:0000256" key="16">
    <source>
        <dbReference type="PIRSR" id="PIRSR625650-3"/>
    </source>
</evidence>
<comment type="similarity">
    <text evidence="5 18">Belongs to the FAD-binding oxidoreductase/transferase type 4 family.</text>
</comment>
<evidence type="ECO:0000256" key="6">
    <source>
        <dbReference type="ARBA" id="ARBA00011738"/>
    </source>
</evidence>
<comment type="pathway">
    <text evidence="4">Lipid metabolism.</text>
</comment>
<evidence type="ECO:0000256" key="11">
    <source>
        <dbReference type="ARBA" id="ARBA00022827"/>
    </source>
</evidence>
<evidence type="ECO:0000256" key="18">
    <source>
        <dbReference type="RuleBase" id="RU363113"/>
    </source>
</evidence>
<evidence type="ECO:0000256" key="5">
    <source>
        <dbReference type="ARBA" id="ARBA00008000"/>
    </source>
</evidence>
<dbReference type="PROSITE" id="PS51387">
    <property type="entry name" value="FAD_PCMH"/>
    <property type="match status" value="1"/>
</dbReference>
<dbReference type="EMBL" id="NCKV01005110">
    <property type="protein sequence ID" value="RWS24281.1"/>
    <property type="molecule type" value="Genomic_DNA"/>
</dbReference>
<dbReference type="GO" id="GO:0008611">
    <property type="term" value="P:ether lipid biosynthetic process"/>
    <property type="evidence" value="ECO:0007669"/>
    <property type="project" value="UniProtKB-UniPathway"/>
</dbReference>
<evidence type="ECO:0000256" key="4">
    <source>
        <dbReference type="ARBA" id="ARBA00005189"/>
    </source>
</evidence>
<dbReference type="AlphaFoldDB" id="A0A443S9S7"/>
<dbReference type="InterPro" id="IPR016171">
    <property type="entry name" value="Vanillyl_alc_oxidase_C-sub2"/>
</dbReference>